<proteinExistence type="predicted"/>
<sequence length="248" mass="27844">MYMLILNKFSEIRVHLVPKLSKCLFNARLELCPSMDWELESIHSSEVLQMVRGHINDCVGCNRANANVTDSWATTEIQRLLLCKLYAASILYGYFLKSASLRHYLEQVLDLSSCYLGIGSRSQISEMFSIGSKQVAYGHMCGTRFSPPGRITCGLGKEGGNLRFYVMGFDREMIQMCARPKFKEAVNLVERHSCALFGDGETGLIETDDVITTSFASLKRLLLEAVGFGSFLWDVENCVNGVYTLEEN</sequence>
<gene>
    <name evidence="1" type="ORF">CASFOL_022812</name>
</gene>
<dbReference type="InterPro" id="IPR008479">
    <property type="entry name" value="DUF760"/>
</dbReference>
<dbReference type="Proteomes" id="UP001632038">
    <property type="component" value="Unassembled WGS sequence"/>
</dbReference>
<comment type="caution">
    <text evidence="1">The sequence shown here is derived from an EMBL/GenBank/DDBJ whole genome shotgun (WGS) entry which is preliminary data.</text>
</comment>
<evidence type="ECO:0000313" key="1">
    <source>
        <dbReference type="EMBL" id="KAL3633285.1"/>
    </source>
</evidence>
<dbReference type="Pfam" id="PF05542">
    <property type="entry name" value="DUF760"/>
    <property type="match status" value="1"/>
</dbReference>
<name>A0ABD3CTG2_9LAMI</name>
<organism evidence="1 2">
    <name type="scientific">Castilleja foliolosa</name>
    <dbReference type="NCBI Taxonomy" id="1961234"/>
    <lineage>
        <taxon>Eukaryota</taxon>
        <taxon>Viridiplantae</taxon>
        <taxon>Streptophyta</taxon>
        <taxon>Embryophyta</taxon>
        <taxon>Tracheophyta</taxon>
        <taxon>Spermatophyta</taxon>
        <taxon>Magnoliopsida</taxon>
        <taxon>eudicotyledons</taxon>
        <taxon>Gunneridae</taxon>
        <taxon>Pentapetalae</taxon>
        <taxon>asterids</taxon>
        <taxon>lamiids</taxon>
        <taxon>Lamiales</taxon>
        <taxon>Orobanchaceae</taxon>
        <taxon>Pedicularideae</taxon>
        <taxon>Castillejinae</taxon>
        <taxon>Castilleja</taxon>
    </lineage>
</organism>
<protein>
    <submittedName>
        <fullName evidence="1">Uncharacterized protein</fullName>
    </submittedName>
</protein>
<dbReference type="PANTHER" id="PTHR31808:SF9">
    <property type="entry name" value="F21O3.2 PROTEIN"/>
    <property type="match status" value="1"/>
</dbReference>
<dbReference type="AlphaFoldDB" id="A0ABD3CTG2"/>
<dbReference type="PANTHER" id="PTHR31808">
    <property type="entry name" value="EXPRESSED PROTEIN"/>
    <property type="match status" value="1"/>
</dbReference>
<keyword evidence="2" id="KW-1185">Reference proteome</keyword>
<dbReference type="EMBL" id="JAVIJP010000030">
    <property type="protein sequence ID" value="KAL3633285.1"/>
    <property type="molecule type" value="Genomic_DNA"/>
</dbReference>
<accession>A0ABD3CTG2</accession>
<reference evidence="2" key="1">
    <citation type="journal article" date="2024" name="IScience">
        <title>Strigolactones Initiate the Formation of Haustorium-like Structures in Castilleja.</title>
        <authorList>
            <person name="Buerger M."/>
            <person name="Peterson D."/>
            <person name="Chory J."/>
        </authorList>
    </citation>
    <scope>NUCLEOTIDE SEQUENCE [LARGE SCALE GENOMIC DNA]</scope>
</reference>
<dbReference type="InterPro" id="IPR038925">
    <property type="entry name" value="At3g17800-like"/>
</dbReference>
<evidence type="ECO:0000313" key="2">
    <source>
        <dbReference type="Proteomes" id="UP001632038"/>
    </source>
</evidence>